<dbReference type="Gene3D" id="2.40.100.10">
    <property type="entry name" value="Cyclophilin-like"/>
    <property type="match status" value="1"/>
</dbReference>
<dbReference type="InterPro" id="IPR010016">
    <property type="entry name" value="PxpB"/>
</dbReference>
<evidence type="ECO:0000256" key="2">
    <source>
        <dbReference type="ARBA" id="ARBA00022801"/>
    </source>
</evidence>
<dbReference type="Proteomes" id="UP001319104">
    <property type="component" value="Unassembled WGS sequence"/>
</dbReference>
<proteinExistence type="predicted"/>
<dbReference type="PANTHER" id="PTHR34698:SF2">
    <property type="entry name" value="5-OXOPROLINASE SUBUNIT B"/>
    <property type="match status" value="1"/>
</dbReference>
<reference evidence="5 6" key="1">
    <citation type="submission" date="2021-05" db="EMBL/GenBank/DDBJ databases">
        <authorList>
            <person name="Zhang Z.D."/>
            <person name="Osman G."/>
        </authorList>
    </citation>
    <scope>NUCLEOTIDE SEQUENCE [LARGE SCALE GENOMIC DNA]</scope>
    <source>
        <strain evidence="5 6">KCTC 32217</strain>
    </source>
</reference>
<evidence type="ECO:0000256" key="1">
    <source>
        <dbReference type="ARBA" id="ARBA00022741"/>
    </source>
</evidence>
<comment type="caution">
    <text evidence="5">The sequence shown here is derived from an EMBL/GenBank/DDBJ whole genome shotgun (WGS) entry which is preliminary data.</text>
</comment>
<feature type="domain" description="Carboxyltransferase" evidence="4">
    <location>
        <begin position="2"/>
        <end position="198"/>
    </location>
</feature>
<dbReference type="EMBL" id="JAHCMY010000005">
    <property type="protein sequence ID" value="MBS9524424.1"/>
    <property type="molecule type" value="Genomic_DNA"/>
</dbReference>
<dbReference type="InterPro" id="IPR003833">
    <property type="entry name" value="CT_C_D"/>
</dbReference>
<keyword evidence="3" id="KW-0067">ATP-binding</keyword>
<accession>A0AAP2CIR5</accession>
<evidence type="ECO:0000259" key="4">
    <source>
        <dbReference type="SMART" id="SM00796"/>
    </source>
</evidence>
<dbReference type="SUPFAM" id="SSF50891">
    <property type="entry name" value="Cyclophilin-like"/>
    <property type="match status" value="1"/>
</dbReference>
<organism evidence="5 6">
    <name type="scientific">Litoribacter ruber</name>
    <dbReference type="NCBI Taxonomy" id="702568"/>
    <lineage>
        <taxon>Bacteria</taxon>
        <taxon>Pseudomonadati</taxon>
        <taxon>Bacteroidota</taxon>
        <taxon>Cytophagia</taxon>
        <taxon>Cytophagales</taxon>
        <taxon>Cyclobacteriaceae</taxon>
        <taxon>Litoribacter</taxon>
    </lineage>
</organism>
<evidence type="ECO:0000313" key="6">
    <source>
        <dbReference type="Proteomes" id="UP001319104"/>
    </source>
</evidence>
<dbReference type="AlphaFoldDB" id="A0AAP2CIR5"/>
<dbReference type="InterPro" id="IPR029000">
    <property type="entry name" value="Cyclophilin-like_dom_sf"/>
</dbReference>
<sequence length="229" mass="26068">MIEIFQIAPHIVEVQWLKEISTEILYQKAHVKKKLIEHYPHTLLRAVSGFHNLGLYFAEPQDSKEILTISRNILSNYAGESKMEKHLWKIPVCYNGKDLEKLSELKNLSIIEIIRLHSSVSYHIHFYGFLPGFLYLGGLDEKLATARKTNPEREIKAGSVAIGGRQTGIYPSTSPGGWHVIGQTPITMFDPTRSPAVWGNEGDIIEFFPIEFNEMALYEGKIPEKIKYA</sequence>
<dbReference type="GO" id="GO:0016787">
    <property type="term" value="F:hydrolase activity"/>
    <property type="evidence" value="ECO:0007669"/>
    <property type="project" value="UniProtKB-KW"/>
</dbReference>
<dbReference type="Pfam" id="PF02682">
    <property type="entry name" value="CT_C_D"/>
    <property type="match status" value="1"/>
</dbReference>
<gene>
    <name evidence="5" type="ORF">KI659_10395</name>
</gene>
<keyword evidence="2 5" id="KW-0378">Hydrolase</keyword>
<evidence type="ECO:0000313" key="5">
    <source>
        <dbReference type="EMBL" id="MBS9524424.1"/>
    </source>
</evidence>
<keyword evidence="1" id="KW-0547">Nucleotide-binding</keyword>
<dbReference type="RefSeq" id="WP_213945290.1">
    <property type="nucleotide sequence ID" value="NZ_JAHCMY010000005.1"/>
</dbReference>
<name>A0AAP2CIR5_9BACT</name>
<dbReference type="PANTHER" id="PTHR34698">
    <property type="entry name" value="5-OXOPROLINASE SUBUNIT B"/>
    <property type="match status" value="1"/>
</dbReference>
<protein>
    <submittedName>
        <fullName evidence="5">Allophanate hydrolase subunit 1</fullName>
    </submittedName>
</protein>
<dbReference type="GO" id="GO:0005524">
    <property type="term" value="F:ATP binding"/>
    <property type="evidence" value="ECO:0007669"/>
    <property type="project" value="UniProtKB-KW"/>
</dbReference>
<dbReference type="SMART" id="SM00796">
    <property type="entry name" value="AHS1"/>
    <property type="match status" value="1"/>
</dbReference>
<keyword evidence="6" id="KW-1185">Reference proteome</keyword>
<evidence type="ECO:0000256" key="3">
    <source>
        <dbReference type="ARBA" id="ARBA00022840"/>
    </source>
</evidence>